<evidence type="ECO:0000256" key="16">
    <source>
        <dbReference type="ARBA" id="ARBA00022989"/>
    </source>
</evidence>
<keyword evidence="18" id="KW-0675">Receptor</keyword>
<evidence type="ECO:0000256" key="15">
    <source>
        <dbReference type="ARBA" id="ARBA00022840"/>
    </source>
</evidence>
<dbReference type="Gene3D" id="3.80.10.10">
    <property type="entry name" value="Ribonuclease Inhibitor"/>
    <property type="match status" value="3"/>
</dbReference>
<keyword evidence="6" id="KW-0723">Serine/threonine-protein kinase</keyword>
<evidence type="ECO:0000256" key="20">
    <source>
        <dbReference type="ARBA" id="ARBA00047899"/>
    </source>
</evidence>
<dbReference type="FunFam" id="3.80.10.10:FF:000095">
    <property type="entry name" value="LRR receptor-like serine/threonine-protein kinase GSO1"/>
    <property type="match status" value="1"/>
</dbReference>
<feature type="chain" id="PRO_5042264354" description="non-specific serine/threonine protein kinase" evidence="24">
    <location>
        <begin position="24"/>
        <end position="1025"/>
    </location>
</feature>
<dbReference type="GO" id="GO:0051707">
    <property type="term" value="P:response to other organism"/>
    <property type="evidence" value="ECO:0007669"/>
    <property type="project" value="UniProtKB-ARBA"/>
</dbReference>
<comment type="catalytic activity">
    <reaction evidence="20">
        <text>L-threonyl-[protein] + ATP = O-phospho-L-threonyl-[protein] + ADP + H(+)</text>
        <dbReference type="Rhea" id="RHEA:46608"/>
        <dbReference type="Rhea" id="RHEA-COMP:11060"/>
        <dbReference type="Rhea" id="RHEA-COMP:11605"/>
        <dbReference type="ChEBI" id="CHEBI:15378"/>
        <dbReference type="ChEBI" id="CHEBI:30013"/>
        <dbReference type="ChEBI" id="CHEBI:30616"/>
        <dbReference type="ChEBI" id="CHEBI:61977"/>
        <dbReference type="ChEBI" id="CHEBI:456216"/>
        <dbReference type="EC" id="2.7.11.1"/>
    </reaction>
</comment>
<dbReference type="GO" id="GO:0006952">
    <property type="term" value="P:defense response"/>
    <property type="evidence" value="ECO:0007669"/>
    <property type="project" value="UniProtKB-ARBA"/>
</dbReference>
<evidence type="ECO:0000256" key="14">
    <source>
        <dbReference type="ARBA" id="ARBA00022777"/>
    </source>
</evidence>
<keyword evidence="16 23" id="KW-1133">Transmembrane helix</keyword>
<keyword evidence="5" id="KW-1003">Cell membrane</keyword>
<dbReference type="InterPro" id="IPR011009">
    <property type="entry name" value="Kinase-like_dom_sf"/>
</dbReference>
<feature type="signal peptide" evidence="24">
    <location>
        <begin position="1"/>
        <end position="23"/>
    </location>
</feature>
<dbReference type="FunFam" id="1.10.510.10:FF:000358">
    <property type="entry name" value="Putative leucine-rich repeat receptor-like serine/threonine-protein kinase"/>
    <property type="match status" value="1"/>
</dbReference>
<dbReference type="PROSITE" id="PS00108">
    <property type="entry name" value="PROTEIN_KINASE_ST"/>
    <property type="match status" value="1"/>
</dbReference>
<dbReference type="InterPro" id="IPR008271">
    <property type="entry name" value="Ser/Thr_kinase_AS"/>
</dbReference>
<proteinExistence type="inferred from homology"/>
<feature type="binding site" evidence="22">
    <location>
        <position position="744"/>
    </location>
    <ligand>
        <name>ATP</name>
        <dbReference type="ChEBI" id="CHEBI:30616"/>
    </ligand>
</feature>
<keyword evidence="11 24" id="KW-0732">Signal</keyword>
<evidence type="ECO:0000256" key="1">
    <source>
        <dbReference type="ARBA" id="ARBA00004162"/>
    </source>
</evidence>
<evidence type="ECO:0000256" key="5">
    <source>
        <dbReference type="ARBA" id="ARBA00022475"/>
    </source>
</evidence>
<dbReference type="Gene3D" id="1.10.510.10">
    <property type="entry name" value="Transferase(Phosphotransferase) domain 1"/>
    <property type="match status" value="1"/>
</dbReference>
<protein>
    <recommendedName>
        <fullName evidence="4">non-specific serine/threonine protein kinase</fullName>
        <ecNumber evidence="4">2.7.11.1</ecNumber>
    </recommendedName>
</protein>
<keyword evidence="15 22" id="KW-0067">ATP-binding</keyword>
<dbReference type="EMBL" id="CP093344">
    <property type="protein sequence ID" value="WOG89101.1"/>
    <property type="molecule type" value="Genomic_DNA"/>
</dbReference>
<evidence type="ECO:0000256" key="21">
    <source>
        <dbReference type="ARBA" id="ARBA00048679"/>
    </source>
</evidence>
<keyword evidence="17 23" id="KW-0472">Membrane</keyword>
<dbReference type="PANTHER" id="PTHR27008">
    <property type="entry name" value="OS04G0122200 PROTEIN"/>
    <property type="match status" value="1"/>
</dbReference>
<dbReference type="SUPFAM" id="SSF56112">
    <property type="entry name" value="Protein kinase-like (PK-like)"/>
    <property type="match status" value="1"/>
</dbReference>
<evidence type="ECO:0000256" key="13">
    <source>
        <dbReference type="ARBA" id="ARBA00022741"/>
    </source>
</evidence>
<evidence type="ECO:0000256" key="22">
    <source>
        <dbReference type="PROSITE-ProRule" id="PRU10141"/>
    </source>
</evidence>
<dbReference type="InterPro" id="IPR051809">
    <property type="entry name" value="Plant_receptor-like_S/T_kinase"/>
</dbReference>
<keyword evidence="7" id="KW-0597">Phosphoprotein</keyword>
<evidence type="ECO:0000256" key="2">
    <source>
        <dbReference type="ARBA" id="ARBA00004479"/>
    </source>
</evidence>
<name>A0AAF1AQY2_DAUCS</name>
<dbReference type="PROSITE" id="PS50011">
    <property type="entry name" value="PROTEIN_KINASE_DOM"/>
    <property type="match status" value="1"/>
</dbReference>
<keyword evidence="10 23" id="KW-0812">Transmembrane</keyword>
<dbReference type="AlphaFoldDB" id="A0AAF1AQY2"/>
<dbReference type="GO" id="GO:0004674">
    <property type="term" value="F:protein serine/threonine kinase activity"/>
    <property type="evidence" value="ECO:0007669"/>
    <property type="project" value="UniProtKB-KW"/>
</dbReference>
<sequence>MELSLITLCLVLLLSFCVIFVPPLNLSISEYYASAARLGNYTDKDALLNFKSQITEDPLEVLHSWNDSFHFCQWTGIKCSAKHQRVISLDLKHQNLAGTLSPHVGNLSFLRLIDVAENSLHGVIPPELGFLARLQTLNLSNNMLEGGIPVNLSSCINLYNLALDRNFFEGNIPLLLGSLPKLVTLYIRNNNLTGRIPDSIGNLTSLQEFYASYNYLEGQLPNSLSQLRSLKMLGLSANFLSGEFPAVLYNLSSLVLVSLSFNNFTGTLRSSIGLDLPNLQLLYLANNYFTGLLPVSLTNASALERFDVPQNRFSGKVPSMFGNLQNLSWFNVGKNYLGGDKEHDLSFLSSLTNCSKLEFLAFDDNRFRGTFPNIIQNLSSTLTRLVVGTNDIRGSIPEEITDLFNLIILSIAETGLTGKLPASIGKLSSLGALHFYSNQFSGEIPHSLGNITQLLYLDMSNNSFEGNIPFSLGNCRYLQSLDLSLNKLNNTIPVNLFSVLSLSVLLNLSHNSLSGTLPKQVGNLTSLVAFDVSNNRVSGNIPTEIGNCLALEKLYIQSNFFHGSIPQLGNMKNIRYLDVSRNNLSGQIPKSMVQLSGLLNLNLSFNNLKGAVPSSGVFRNASAVHVLGNLNLCGGIQGLHLHPCLVHSQAKHRKHISLKLVAALASVVLFLALLLLFLLLCRGKKLKNELVPAAPDKIFYPKLSYQDLFNATGGFSSANVLGSGSYGTVYKGLLSPDMVTVAVKVLKLQYEGASKSFIAECNALRNLRHRHLVKVLNACSSINYEGNEFKAIVYQYMSNGSLEDYLHPKPRQLQQKNLSILQRINIALDVASALHYVHHQCQNPVVHCDLKPSNILLDTDLTAHVSDFGLARLIFKCSEVVDSNQFSSIAIRGTIGYTPPEYGLGSAVTTEGDVYSFGILLLEMFTGKRPTDEIFRDGMNLHNFVNKAIGDQVMAIVDESAWYREESVSKEKDDIGSKWTHEQTESLNSIFRIGIACSEEAPAQRMNMKQVAVHLKSIKEEFLSS</sequence>
<evidence type="ECO:0000256" key="9">
    <source>
        <dbReference type="ARBA" id="ARBA00022679"/>
    </source>
</evidence>
<comment type="catalytic activity">
    <reaction evidence="21">
        <text>L-seryl-[protein] + ATP = O-phospho-L-seryl-[protein] + ADP + H(+)</text>
        <dbReference type="Rhea" id="RHEA:17989"/>
        <dbReference type="Rhea" id="RHEA-COMP:9863"/>
        <dbReference type="Rhea" id="RHEA-COMP:11604"/>
        <dbReference type="ChEBI" id="CHEBI:15378"/>
        <dbReference type="ChEBI" id="CHEBI:29999"/>
        <dbReference type="ChEBI" id="CHEBI:30616"/>
        <dbReference type="ChEBI" id="CHEBI:83421"/>
        <dbReference type="ChEBI" id="CHEBI:456216"/>
        <dbReference type="EC" id="2.7.11.1"/>
    </reaction>
</comment>
<dbReference type="GO" id="GO:0005886">
    <property type="term" value="C:plasma membrane"/>
    <property type="evidence" value="ECO:0007669"/>
    <property type="project" value="UniProtKB-SubCell"/>
</dbReference>
<accession>A0AAF1AQY2</accession>
<reference evidence="26" key="1">
    <citation type="journal article" date="2016" name="Nat. Genet.">
        <title>A high-quality carrot genome assembly provides new insights into carotenoid accumulation and asterid genome evolution.</title>
        <authorList>
            <person name="Iorizzo M."/>
            <person name="Ellison S."/>
            <person name="Senalik D."/>
            <person name="Zeng P."/>
            <person name="Satapoomin P."/>
            <person name="Huang J."/>
            <person name="Bowman M."/>
            <person name="Iovene M."/>
            <person name="Sanseverino W."/>
            <person name="Cavagnaro P."/>
            <person name="Yildiz M."/>
            <person name="Macko-Podgorni A."/>
            <person name="Moranska E."/>
            <person name="Grzebelus E."/>
            <person name="Grzebelus D."/>
            <person name="Ashrafi H."/>
            <person name="Zheng Z."/>
            <person name="Cheng S."/>
            <person name="Spooner D."/>
            <person name="Van Deynze A."/>
            <person name="Simon P."/>
        </authorList>
    </citation>
    <scope>NUCLEOTIDE SEQUENCE</scope>
    <source>
        <tissue evidence="26">Leaf</tissue>
    </source>
</reference>
<dbReference type="Gene3D" id="3.30.200.20">
    <property type="entry name" value="Phosphorylase Kinase, domain 1"/>
    <property type="match status" value="1"/>
</dbReference>
<keyword evidence="9" id="KW-0808">Transferase</keyword>
<dbReference type="Proteomes" id="UP000077755">
    <property type="component" value="Chromosome 2"/>
</dbReference>
<evidence type="ECO:0000256" key="12">
    <source>
        <dbReference type="ARBA" id="ARBA00022737"/>
    </source>
</evidence>
<dbReference type="SMART" id="SM00220">
    <property type="entry name" value="S_TKc"/>
    <property type="match status" value="1"/>
</dbReference>
<evidence type="ECO:0000256" key="17">
    <source>
        <dbReference type="ARBA" id="ARBA00023136"/>
    </source>
</evidence>
<dbReference type="InterPro" id="IPR013210">
    <property type="entry name" value="LRR_N_plant-typ"/>
</dbReference>
<dbReference type="FunFam" id="3.30.200.20:FF:000432">
    <property type="entry name" value="LRR receptor-like serine/threonine-protein kinase EFR"/>
    <property type="match status" value="1"/>
</dbReference>
<keyword evidence="13 22" id="KW-0547">Nucleotide-binding</keyword>
<dbReference type="InterPro" id="IPR001611">
    <property type="entry name" value="Leu-rich_rpt"/>
</dbReference>
<keyword evidence="14" id="KW-0418">Kinase</keyword>
<dbReference type="Pfam" id="PF00560">
    <property type="entry name" value="LRR_1"/>
    <property type="match status" value="6"/>
</dbReference>
<evidence type="ECO:0000256" key="18">
    <source>
        <dbReference type="ARBA" id="ARBA00023170"/>
    </source>
</evidence>
<evidence type="ECO:0000256" key="11">
    <source>
        <dbReference type="ARBA" id="ARBA00022729"/>
    </source>
</evidence>
<dbReference type="PROSITE" id="PS00107">
    <property type="entry name" value="PROTEIN_KINASE_ATP"/>
    <property type="match status" value="1"/>
</dbReference>
<dbReference type="EC" id="2.7.11.1" evidence="4"/>
<comment type="similarity">
    <text evidence="3">Belongs to the protein kinase superfamily. Ser/Thr protein kinase family.</text>
</comment>
<dbReference type="SMART" id="SM00369">
    <property type="entry name" value="LRR_TYP"/>
    <property type="match status" value="6"/>
</dbReference>
<dbReference type="Pfam" id="PF08263">
    <property type="entry name" value="LRRNT_2"/>
    <property type="match status" value="1"/>
</dbReference>
<reference evidence="26" key="2">
    <citation type="submission" date="2022-03" db="EMBL/GenBank/DDBJ databases">
        <title>Draft title - Genomic analysis of global carrot germplasm unveils the trajectory of domestication and the origin of high carotenoid orange carrot.</title>
        <authorList>
            <person name="Iorizzo M."/>
            <person name="Ellison S."/>
            <person name="Senalik D."/>
            <person name="Macko-Podgorni A."/>
            <person name="Grzebelus D."/>
            <person name="Bostan H."/>
            <person name="Rolling W."/>
            <person name="Curaba J."/>
            <person name="Simon P."/>
        </authorList>
    </citation>
    <scope>NUCLEOTIDE SEQUENCE</scope>
    <source>
        <tissue evidence="26">Leaf</tissue>
    </source>
</reference>
<evidence type="ECO:0000256" key="4">
    <source>
        <dbReference type="ARBA" id="ARBA00012513"/>
    </source>
</evidence>
<evidence type="ECO:0000256" key="7">
    <source>
        <dbReference type="ARBA" id="ARBA00022553"/>
    </source>
</evidence>
<dbReference type="FunFam" id="3.80.10.10:FF:000288">
    <property type="entry name" value="LRR receptor-like serine/threonine-protein kinase EFR"/>
    <property type="match status" value="1"/>
</dbReference>
<evidence type="ECO:0000256" key="24">
    <source>
        <dbReference type="SAM" id="SignalP"/>
    </source>
</evidence>
<dbReference type="InterPro" id="IPR017441">
    <property type="entry name" value="Protein_kinase_ATP_BS"/>
</dbReference>
<dbReference type="InterPro" id="IPR001245">
    <property type="entry name" value="Ser-Thr/Tyr_kinase_cat_dom"/>
</dbReference>
<dbReference type="InterPro" id="IPR032675">
    <property type="entry name" value="LRR_dom_sf"/>
</dbReference>
<comment type="subcellular location">
    <subcellularLocation>
        <location evidence="1">Cell membrane</location>
        <topology evidence="1">Single-pass membrane protein</topology>
    </subcellularLocation>
    <subcellularLocation>
        <location evidence="2">Membrane</location>
        <topology evidence="2">Single-pass type I membrane protein</topology>
    </subcellularLocation>
</comment>
<evidence type="ECO:0000313" key="26">
    <source>
        <dbReference type="EMBL" id="WOG89101.1"/>
    </source>
</evidence>
<organism evidence="26 27">
    <name type="scientific">Daucus carota subsp. sativus</name>
    <name type="common">Carrot</name>
    <dbReference type="NCBI Taxonomy" id="79200"/>
    <lineage>
        <taxon>Eukaryota</taxon>
        <taxon>Viridiplantae</taxon>
        <taxon>Streptophyta</taxon>
        <taxon>Embryophyta</taxon>
        <taxon>Tracheophyta</taxon>
        <taxon>Spermatophyta</taxon>
        <taxon>Magnoliopsida</taxon>
        <taxon>eudicotyledons</taxon>
        <taxon>Gunneridae</taxon>
        <taxon>Pentapetalae</taxon>
        <taxon>asterids</taxon>
        <taxon>campanulids</taxon>
        <taxon>Apiales</taxon>
        <taxon>Apiaceae</taxon>
        <taxon>Apioideae</taxon>
        <taxon>Scandiceae</taxon>
        <taxon>Daucinae</taxon>
        <taxon>Daucus</taxon>
        <taxon>Daucus sect. Daucus</taxon>
    </lineage>
</organism>
<dbReference type="KEGG" id="dcr:108207934"/>
<dbReference type="Pfam" id="PF07714">
    <property type="entry name" value="PK_Tyr_Ser-Thr"/>
    <property type="match status" value="1"/>
</dbReference>
<keyword evidence="12" id="KW-0677">Repeat</keyword>
<dbReference type="InterPro" id="IPR003591">
    <property type="entry name" value="Leu-rich_rpt_typical-subtyp"/>
</dbReference>
<keyword evidence="27" id="KW-1185">Reference proteome</keyword>
<evidence type="ECO:0000259" key="25">
    <source>
        <dbReference type="PROSITE" id="PS50011"/>
    </source>
</evidence>
<evidence type="ECO:0000256" key="19">
    <source>
        <dbReference type="ARBA" id="ARBA00023180"/>
    </source>
</evidence>
<feature type="transmembrane region" description="Helical" evidence="23">
    <location>
        <begin position="660"/>
        <end position="680"/>
    </location>
</feature>
<dbReference type="Pfam" id="PF13855">
    <property type="entry name" value="LRR_8"/>
    <property type="match status" value="1"/>
</dbReference>
<evidence type="ECO:0000313" key="27">
    <source>
        <dbReference type="Proteomes" id="UP000077755"/>
    </source>
</evidence>
<evidence type="ECO:0000256" key="8">
    <source>
        <dbReference type="ARBA" id="ARBA00022614"/>
    </source>
</evidence>
<evidence type="ECO:0000256" key="3">
    <source>
        <dbReference type="ARBA" id="ARBA00008684"/>
    </source>
</evidence>
<evidence type="ECO:0000256" key="6">
    <source>
        <dbReference type="ARBA" id="ARBA00022527"/>
    </source>
</evidence>
<dbReference type="PANTHER" id="PTHR27008:SF494">
    <property type="entry name" value="PROTEIN KINASE DOMAIN-CONTAINING PROTEIN"/>
    <property type="match status" value="1"/>
</dbReference>
<feature type="domain" description="Protein kinase" evidence="25">
    <location>
        <begin position="715"/>
        <end position="1023"/>
    </location>
</feature>
<keyword evidence="8" id="KW-0433">Leucine-rich repeat</keyword>
<evidence type="ECO:0000256" key="10">
    <source>
        <dbReference type="ARBA" id="ARBA00022692"/>
    </source>
</evidence>
<dbReference type="SUPFAM" id="SSF52058">
    <property type="entry name" value="L domain-like"/>
    <property type="match status" value="2"/>
</dbReference>
<dbReference type="GO" id="GO:0005524">
    <property type="term" value="F:ATP binding"/>
    <property type="evidence" value="ECO:0007669"/>
    <property type="project" value="UniProtKB-UniRule"/>
</dbReference>
<evidence type="ECO:0000256" key="23">
    <source>
        <dbReference type="SAM" id="Phobius"/>
    </source>
</evidence>
<dbReference type="InterPro" id="IPR000719">
    <property type="entry name" value="Prot_kinase_dom"/>
</dbReference>
<gene>
    <name evidence="26" type="ORF">DCAR_0208337</name>
</gene>
<keyword evidence="19" id="KW-0325">Glycoprotein</keyword>